<organism evidence="2 3">
    <name type="scientific">Exserohilum turcicum (strain 28A)</name>
    <name type="common">Northern leaf blight fungus</name>
    <name type="synonym">Setosphaeria turcica</name>
    <dbReference type="NCBI Taxonomy" id="671987"/>
    <lineage>
        <taxon>Eukaryota</taxon>
        <taxon>Fungi</taxon>
        <taxon>Dikarya</taxon>
        <taxon>Ascomycota</taxon>
        <taxon>Pezizomycotina</taxon>
        <taxon>Dothideomycetes</taxon>
        <taxon>Pleosporomycetidae</taxon>
        <taxon>Pleosporales</taxon>
        <taxon>Pleosporineae</taxon>
        <taxon>Pleosporaceae</taxon>
        <taxon>Exserohilum</taxon>
    </lineage>
</organism>
<feature type="region of interest" description="Disordered" evidence="1">
    <location>
        <begin position="26"/>
        <end position="66"/>
    </location>
</feature>
<sequence length="741" mass="81015">MFGNAWWSALEYGGAFEDPRIQSGAAATAGESIKRSRSTVSTQDENITRPSTAGTQPTGPSIYPPAHVEHEFGFQKRAKGTFLNHTPRDFELRGSKPVMDGQRSQTAARENYSRPRIFGRAKSVNGKMGSRGQQYCCGFLADDDNKAEYHVSVFPVAPVRPKVKDITPPSSPEGCGPSFKLPQRSSSVRLIKALKFESRSGHARREASTKRATSSSIDQDPDIRFQRRQTLLKLTAPSPTIGAQNAELEPQVSKHRREASHDALKRVLPHMEHAQKGEMGIFGLIQEYLHGPGDEPGPTYETSFHAYSTDPEKVVLPQPPESLPCGAAEEEHILAFPAHGLEIPEPSPALPERSPKRLAYSVFPLHVKSALSMDSTNSRTAPAQSLPLQANNVSAPQERLSKRIDVGQAGQVGSPQVGRLAPPILSHDALTASADLGLNDLSFYLKNTGPPPEPKPAVPSRKKSLKMFIRKEKKTDAAQADSKQEGLPRVRRQPSIPACTREMKTAAGARHLRIVVPTDSPRQTQDEFVAAPQPQPQPQPQAQRHTQHYAPANDKEVVHACGDPRVQKITSGHEAHVRSISEPINTPLHTAPRLSSTQPIKEHYSLPVPSKPRPQQATPTLKLRDLERERQKPLPSGYLTTQGTHFESFTGAIATPESLQDPPSSSAAGAAAAAAMETDSGHDEGFVDEDLALKMAKLQRKMGLLQRQNTQLRDALVRIAGLQHKEKLAASAKEMESDERE</sequence>
<gene>
    <name evidence="2" type="ORF">SETTUDRAFT_175005</name>
</gene>
<feature type="compositionally biased region" description="Polar residues" evidence="1">
    <location>
        <begin position="582"/>
        <end position="599"/>
    </location>
</feature>
<keyword evidence="3" id="KW-1185">Reference proteome</keyword>
<accession>R0J2E1</accession>
<reference evidence="2 3" key="1">
    <citation type="journal article" date="2012" name="PLoS Pathog.">
        <title>Diverse lifestyles and strategies of plant pathogenesis encoded in the genomes of eighteen Dothideomycetes fungi.</title>
        <authorList>
            <person name="Ohm R.A."/>
            <person name="Feau N."/>
            <person name="Henrissat B."/>
            <person name="Schoch C.L."/>
            <person name="Horwitz B.A."/>
            <person name="Barry K.W."/>
            <person name="Condon B.J."/>
            <person name="Copeland A.C."/>
            <person name="Dhillon B."/>
            <person name="Glaser F."/>
            <person name="Hesse C.N."/>
            <person name="Kosti I."/>
            <person name="LaButti K."/>
            <person name="Lindquist E.A."/>
            <person name="Lucas S."/>
            <person name="Salamov A.A."/>
            <person name="Bradshaw R.E."/>
            <person name="Ciuffetti L."/>
            <person name="Hamelin R.C."/>
            <person name="Kema G.H.J."/>
            <person name="Lawrence C."/>
            <person name="Scott J.A."/>
            <person name="Spatafora J.W."/>
            <person name="Turgeon B.G."/>
            <person name="de Wit P.J.G.M."/>
            <person name="Zhong S."/>
            <person name="Goodwin S.B."/>
            <person name="Grigoriev I.V."/>
        </authorList>
    </citation>
    <scope>NUCLEOTIDE SEQUENCE [LARGE SCALE GENOMIC DNA]</scope>
    <source>
        <strain evidence="3">28A</strain>
    </source>
</reference>
<feature type="region of interest" description="Disordered" evidence="1">
    <location>
        <begin position="87"/>
        <end position="110"/>
    </location>
</feature>
<evidence type="ECO:0000256" key="1">
    <source>
        <dbReference type="SAM" id="MobiDB-lite"/>
    </source>
</evidence>
<feature type="region of interest" description="Disordered" evidence="1">
    <location>
        <begin position="199"/>
        <end position="259"/>
    </location>
</feature>
<feature type="compositionally biased region" description="Basic and acidic residues" evidence="1">
    <location>
        <begin position="199"/>
        <end position="209"/>
    </location>
</feature>
<feature type="region of interest" description="Disordered" evidence="1">
    <location>
        <begin position="573"/>
        <end position="642"/>
    </location>
</feature>
<name>R0J2E1_EXST2</name>
<dbReference type="eggNOG" id="ENOG502T51R">
    <property type="taxonomic scope" value="Eukaryota"/>
</dbReference>
<feature type="compositionally biased region" description="Basic and acidic residues" evidence="1">
    <location>
        <begin position="472"/>
        <end position="488"/>
    </location>
</feature>
<feature type="compositionally biased region" description="Low complexity" evidence="1">
    <location>
        <begin position="664"/>
        <end position="675"/>
    </location>
</feature>
<reference evidence="2 3" key="2">
    <citation type="journal article" date="2013" name="PLoS Genet.">
        <title>Comparative genome structure, secondary metabolite, and effector coding capacity across Cochliobolus pathogens.</title>
        <authorList>
            <person name="Condon B.J."/>
            <person name="Leng Y."/>
            <person name="Wu D."/>
            <person name="Bushley K.E."/>
            <person name="Ohm R.A."/>
            <person name="Otillar R."/>
            <person name="Martin J."/>
            <person name="Schackwitz W."/>
            <person name="Grimwood J."/>
            <person name="MohdZainudin N."/>
            <person name="Xue C."/>
            <person name="Wang R."/>
            <person name="Manning V.A."/>
            <person name="Dhillon B."/>
            <person name="Tu Z.J."/>
            <person name="Steffenson B.J."/>
            <person name="Salamov A."/>
            <person name="Sun H."/>
            <person name="Lowry S."/>
            <person name="LaButti K."/>
            <person name="Han J."/>
            <person name="Copeland A."/>
            <person name="Lindquist E."/>
            <person name="Barry K."/>
            <person name="Schmutz J."/>
            <person name="Baker S.E."/>
            <person name="Ciuffetti L.M."/>
            <person name="Grigoriev I.V."/>
            <person name="Zhong S."/>
            <person name="Turgeon B.G."/>
        </authorList>
    </citation>
    <scope>NUCLEOTIDE SEQUENCE [LARGE SCALE GENOMIC DNA]</scope>
    <source>
        <strain evidence="3">28A</strain>
    </source>
</reference>
<dbReference type="EMBL" id="KB908482">
    <property type="protein sequence ID" value="EOA90931.1"/>
    <property type="molecule type" value="Genomic_DNA"/>
</dbReference>
<dbReference type="OrthoDB" id="3675887at2759"/>
<dbReference type="HOGENOM" id="CLU_022203_0_0_1"/>
<feature type="compositionally biased region" description="Polar residues" evidence="1">
    <location>
        <begin position="38"/>
        <end position="59"/>
    </location>
</feature>
<evidence type="ECO:0000313" key="3">
    <source>
        <dbReference type="Proteomes" id="UP000016935"/>
    </source>
</evidence>
<feature type="compositionally biased region" description="Basic and acidic residues" evidence="1">
    <location>
        <begin position="622"/>
        <end position="632"/>
    </location>
</feature>
<dbReference type="AlphaFoldDB" id="R0J2E1"/>
<protein>
    <submittedName>
        <fullName evidence="2">Uncharacterized protein</fullName>
    </submittedName>
</protein>
<feature type="region of interest" description="Disordered" evidence="1">
    <location>
        <begin position="657"/>
        <end position="682"/>
    </location>
</feature>
<dbReference type="Proteomes" id="UP000016935">
    <property type="component" value="Unassembled WGS sequence"/>
</dbReference>
<dbReference type="GeneID" id="19401367"/>
<dbReference type="RefSeq" id="XP_008021625.1">
    <property type="nucleotide sequence ID" value="XM_008023434.1"/>
</dbReference>
<evidence type="ECO:0000313" key="2">
    <source>
        <dbReference type="EMBL" id="EOA90931.1"/>
    </source>
</evidence>
<proteinExistence type="predicted"/>
<feature type="region of interest" description="Disordered" evidence="1">
    <location>
        <begin position="472"/>
        <end position="491"/>
    </location>
</feature>